<evidence type="ECO:0000256" key="1">
    <source>
        <dbReference type="SAM" id="MobiDB-lite"/>
    </source>
</evidence>
<evidence type="ECO:0000313" key="3">
    <source>
        <dbReference type="Proteomes" id="UP000663823"/>
    </source>
</evidence>
<gene>
    <name evidence="2" type="ORF">OTI717_LOCUS14419</name>
</gene>
<feature type="compositionally biased region" description="Low complexity" evidence="1">
    <location>
        <begin position="178"/>
        <end position="192"/>
    </location>
</feature>
<dbReference type="AlphaFoldDB" id="A0A818WUQ7"/>
<comment type="caution">
    <text evidence="2">The sequence shown here is derived from an EMBL/GenBank/DDBJ whole genome shotgun (WGS) entry which is preliminary data.</text>
</comment>
<feature type="compositionally biased region" description="Polar residues" evidence="1">
    <location>
        <begin position="202"/>
        <end position="212"/>
    </location>
</feature>
<evidence type="ECO:0000313" key="2">
    <source>
        <dbReference type="EMBL" id="CAF3730634.1"/>
    </source>
</evidence>
<dbReference type="EMBL" id="CAJOAX010001610">
    <property type="protein sequence ID" value="CAF3730634.1"/>
    <property type="molecule type" value="Genomic_DNA"/>
</dbReference>
<feature type="compositionally biased region" description="Low complexity" evidence="1">
    <location>
        <begin position="107"/>
        <end position="136"/>
    </location>
</feature>
<feature type="region of interest" description="Disordered" evidence="1">
    <location>
        <begin position="83"/>
        <end position="212"/>
    </location>
</feature>
<reference evidence="2" key="1">
    <citation type="submission" date="2021-02" db="EMBL/GenBank/DDBJ databases">
        <authorList>
            <person name="Nowell W R."/>
        </authorList>
    </citation>
    <scope>NUCLEOTIDE SEQUENCE</scope>
</reference>
<dbReference type="Gene3D" id="2.20.25.240">
    <property type="match status" value="1"/>
</dbReference>
<accession>A0A818WUQ7</accession>
<feature type="compositionally biased region" description="Polar residues" evidence="1">
    <location>
        <begin position="145"/>
        <end position="165"/>
    </location>
</feature>
<protein>
    <recommendedName>
        <fullName evidence="4">FLYWCH-type domain-containing protein</fullName>
    </recommendedName>
</protein>
<proteinExistence type="predicted"/>
<evidence type="ECO:0008006" key="4">
    <source>
        <dbReference type="Google" id="ProtNLM"/>
    </source>
</evidence>
<dbReference type="Proteomes" id="UP000663823">
    <property type="component" value="Unassembled WGS sequence"/>
</dbReference>
<sequence length="689" mass="77789">MMKNLSVLPPFQLSPFQLSPFSAYQHAVQPSTYYATAPPFYHHPYTTSTALLQQLLNAQEIQYSTTQAQASFTTPVPSSALFTTAVPSSPPSTIVGPPSPHSTIVGPSSPLFTTTASPSPPSITASLLSSPLSTISARGEPAPTPQSLQTQSGHQNYSPGPQLQSHPPPSPTSTLVTIISPAQQQQQKSPAQHLLAPGRHPSINSQSSTTYQYDPLITGPTVQLIDPTKPYKIEDTIQVGGRALKSDISSMKYWLEDDITITETASRGRILNMGGYSYFAKTYGKNFTKWECEHRRHHRCSLIVIRSSDPTVKNYFRIYSIQGEHIHESTPDNVEIRRFKHRVRDRCRQKLSSPRTIYEDELMKGKYSAEMLAVLLTFYNMQAQLYRIRQEHLLTSPTDPNFVLHPRFTTTDQRNRFLLYDSNAIQVPYASAPPEVGRLLIYASNLQLDILSKSKRIGSDGTFETVAQISHQNYIIMGEIEEKHPVPLIFCLCEYKNDETYKLIIQILKTAVINLNLDFKPLPNTQLLGCAFHFSQAIYRNIQGKGLQDAYQNVEVVRQILRQTMALAFLPSDQITIVYYDVIKPQLNDVPVKLTSLRHNLRDFFKYFESFWLRKINQFCVFDQSTRINNGLEVMKISSDISVHKRKQTAITILINDSLQSLWNSYNAGKLSAKDLLLESSKWVAKKVL</sequence>
<organism evidence="2 3">
    <name type="scientific">Rotaria sordida</name>
    <dbReference type="NCBI Taxonomy" id="392033"/>
    <lineage>
        <taxon>Eukaryota</taxon>
        <taxon>Metazoa</taxon>
        <taxon>Spiralia</taxon>
        <taxon>Gnathifera</taxon>
        <taxon>Rotifera</taxon>
        <taxon>Eurotatoria</taxon>
        <taxon>Bdelloidea</taxon>
        <taxon>Philodinida</taxon>
        <taxon>Philodinidae</taxon>
        <taxon>Rotaria</taxon>
    </lineage>
</organism>
<name>A0A818WUQ7_9BILA</name>